<evidence type="ECO:0000259" key="2">
    <source>
        <dbReference type="Pfam" id="PF07905"/>
    </source>
</evidence>
<feature type="domain" description="PucR C-terminal helix-turn-helix" evidence="3">
    <location>
        <begin position="473"/>
        <end position="530"/>
    </location>
</feature>
<dbReference type="InterPro" id="IPR051448">
    <property type="entry name" value="CdaR-like_regulators"/>
</dbReference>
<dbReference type="SUPFAM" id="SSF46689">
    <property type="entry name" value="Homeodomain-like"/>
    <property type="match status" value="1"/>
</dbReference>
<organism evidence="5 6">
    <name type="scientific">Ktedonosporobacter rubrisoli</name>
    <dbReference type="NCBI Taxonomy" id="2509675"/>
    <lineage>
        <taxon>Bacteria</taxon>
        <taxon>Bacillati</taxon>
        <taxon>Chloroflexota</taxon>
        <taxon>Ktedonobacteria</taxon>
        <taxon>Ktedonobacterales</taxon>
        <taxon>Ktedonosporobacteraceae</taxon>
        <taxon>Ktedonosporobacter</taxon>
    </lineage>
</organism>
<dbReference type="InterPro" id="IPR041522">
    <property type="entry name" value="CdaR_GGDEF"/>
</dbReference>
<feature type="domain" description="CdaR GGDEF-like" evidence="4">
    <location>
        <begin position="287"/>
        <end position="419"/>
    </location>
</feature>
<evidence type="ECO:0000313" key="5">
    <source>
        <dbReference type="EMBL" id="QBD74559.1"/>
    </source>
</evidence>
<gene>
    <name evidence="5" type="ORF">EPA93_00540</name>
</gene>
<dbReference type="PANTHER" id="PTHR33744:SF1">
    <property type="entry name" value="DNA-BINDING TRANSCRIPTIONAL ACTIVATOR ADER"/>
    <property type="match status" value="1"/>
</dbReference>
<reference evidence="5 6" key="1">
    <citation type="submission" date="2019-01" db="EMBL/GenBank/DDBJ databases">
        <title>Ktedonosporobacter rubrisoli SCAWS-G2.</title>
        <authorList>
            <person name="Huang Y."/>
            <person name="Yan B."/>
        </authorList>
    </citation>
    <scope>NUCLEOTIDE SEQUENCE [LARGE SCALE GENOMIC DNA]</scope>
    <source>
        <strain evidence="5 6">SCAWS-G2</strain>
    </source>
</reference>
<dbReference type="KEGG" id="kbs:EPA93_00540"/>
<dbReference type="InterPro" id="IPR009057">
    <property type="entry name" value="Homeodomain-like_sf"/>
</dbReference>
<dbReference type="Gene3D" id="1.10.10.2840">
    <property type="entry name" value="PucR C-terminal helix-turn-helix domain"/>
    <property type="match status" value="1"/>
</dbReference>
<dbReference type="Pfam" id="PF07905">
    <property type="entry name" value="PucR"/>
    <property type="match status" value="1"/>
</dbReference>
<evidence type="ECO:0000256" key="1">
    <source>
        <dbReference type="ARBA" id="ARBA00006754"/>
    </source>
</evidence>
<dbReference type="PANTHER" id="PTHR33744">
    <property type="entry name" value="CARBOHYDRATE DIACID REGULATOR"/>
    <property type="match status" value="1"/>
</dbReference>
<evidence type="ECO:0000259" key="4">
    <source>
        <dbReference type="Pfam" id="PF17853"/>
    </source>
</evidence>
<protein>
    <submittedName>
        <fullName evidence="5">PucR family transcriptional regulator</fullName>
    </submittedName>
</protein>
<accession>A0A4P6JHQ5</accession>
<keyword evidence="6" id="KW-1185">Reference proteome</keyword>
<evidence type="ECO:0000259" key="3">
    <source>
        <dbReference type="Pfam" id="PF13556"/>
    </source>
</evidence>
<dbReference type="OrthoDB" id="143422at2"/>
<proteinExistence type="inferred from homology"/>
<dbReference type="Proteomes" id="UP000290365">
    <property type="component" value="Chromosome"/>
</dbReference>
<comment type="similarity">
    <text evidence="1">Belongs to the CdaR family.</text>
</comment>
<feature type="domain" description="Purine catabolism PurC-like" evidence="2">
    <location>
        <begin position="7"/>
        <end position="126"/>
    </location>
</feature>
<dbReference type="RefSeq" id="WP_129885158.1">
    <property type="nucleotide sequence ID" value="NZ_CP035758.1"/>
</dbReference>
<dbReference type="AlphaFoldDB" id="A0A4P6JHQ5"/>
<dbReference type="InterPro" id="IPR012914">
    <property type="entry name" value="PucR_dom"/>
</dbReference>
<dbReference type="Pfam" id="PF17853">
    <property type="entry name" value="GGDEF_2"/>
    <property type="match status" value="1"/>
</dbReference>
<dbReference type="InterPro" id="IPR042070">
    <property type="entry name" value="PucR_C-HTH_sf"/>
</dbReference>
<dbReference type="Pfam" id="PF13556">
    <property type="entry name" value="HTH_30"/>
    <property type="match status" value="1"/>
</dbReference>
<dbReference type="InterPro" id="IPR025736">
    <property type="entry name" value="PucR_C-HTH_dom"/>
</dbReference>
<name>A0A4P6JHQ5_KTERU</name>
<dbReference type="EMBL" id="CP035758">
    <property type="protein sequence ID" value="QBD74559.1"/>
    <property type="molecule type" value="Genomic_DNA"/>
</dbReference>
<evidence type="ECO:0000313" key="6">
    <source>
        <dbReference type="Proteomes" id="UP000290365"/>
    </source>
</evidence>
<sequence>MALSVRQVLDLEAFQTASLLTSQHTLLGREVRWVSVIEVPVEDFVRPHELVLSTAVGIGHDPALLAQFAREIAEARAAALAISIGPYTPAIPPTMIEACESVALPLIALPWESRFSELSEAILQRLLHEQYNLLNRSFTVHQQFIQLILAGATLSKLTQVLAEMLQRIVLIVDENGKILAHTAPLEDDLAIRVQKALSLVKEEAARKLSSPIHLLPDIHLLLVKVQVATRLCGYLIVPFTHSSLSQLEQLILEHASTAAALCFLQQRIADEAEMRIRDDFVWALASGNVPSLEHAIARGQLLGYDVERRYACFFGQVEIPENGERLVTEQLVRHILSVVAEQARQKHLRAMTTWVSSTLIVFLEVRRSEKMTEEVIRQAMQWLSLTYPETTISWGIGAVRPGFENFQQSYQEARSACQIGISVYGPGQMIPAREVAMYRTLLAVSRDPESRAYWERYIRPLLDYEQAKGVEMVRTLEVYLANQGNVSETARHLHLHRQSLLYRLQRIEQLTSCHLADAQERFALELGLRLYLIQGVEKR</sequence>